<accession>A0A835R3C1</accession>
<dbReference type="PANTHER" id="PTHR43139:SF59">
    <property type="entry name" value="ALPHA_BETA-HYDROLASES SUPERFAMILY PROTEIN"/>
    <property type="match status" value="1"/>
</dbReference>
<dbReference type="Pfam" id="PF12697">
    <property type="entry name" value="Abhydrolase_6"/>
    <property type="match status" value="1"/>
</dbReference>
<reference evidence="2 3" key="1">
    <citation type="journal article" date="2020" name="Nat. Food">
        <title>A phased Vanilla planifolia genome enables genetic improvement of flavour and production.</title>
        <authorList>
            <person name="Hasing T."/>
            <person name="Tang H."/>
            <person name="Brym M."/>
            <person name="Khazi F."/>
            <person name="Huang T."/>
            <person name="Chambers A.H."/>
        </authorList>
    </citation>
    <scope>NUCLEOTIDE SEQUENCE [LARGE SCALE GENOMIC DNA]</scope>
    <source>
        <tissue evidence="2">Leaf</tissue>
    </source>
</reference>
<sequence>MPSSRFPCLSFTAYRDWCYSRSFLSAGFRPSTIDLDSGRTVISFWSPCSPNPESRPSLLLIHGFGANAKWQWAPYLRPLLRAGFDLYVPDLLFFGGSATFRSERGEAFQAECLMAAMKAMGVHRLRAVVGVSYGGFVGYRIAAMFPMAVESVVLICAGVCLEEKDLRDGMFVVDDPVEAASLLVPQSPESLRKLIRLAHVRPPPALPSCFLSDYIHVMCTDYVDEKTELILALIRDRKLSELPKISQPTLIIWGEQDQIFPLELAHRLKRHLEDNSELVVVKHSGHAVNLEKPKELCKHLKAFLVDSNQQQYGKHKARNSSSTATEVILS</sequence>
<dbReference type="Gene3D" id="3.40.50.1820">
    <property type="entry name" value="alpha/beta hydrolase"/>
    <property type="match status" value="1"/>
</dbReference>
<dbReference type="InterPro" id="IPR000639">
    <property type="entry name" value="Epox_hydrolase-like"/>
</dbReference>
<dbReference type="GO" id="GO:0003824">
    <property type="term" value="F:catalytic activity"/>
    <property type="evidence" value="ECO:0007669"/>
    <property type="project" value="InterPro"/>
</dbReference>
<dbReference type="EMBL" id="JADCNM010000005">
    <property type="protein sequence ID" value="KAG0482848.1"/>
    <property type="molecule type" value="Genomic_DNA"/>
</dbReference>
<dbReference type="InterPro" id="IPR052370">
    <property type="entry name" value="Meta-cleavage_hydrolase"/>
</dbReference>
<comment type="caution">
    <text evidence="2">The sequence shown here is derived from an EMBL/GenBank/DDBJ whole genome shotgun (WGS) entry which is preliminary data.</text>
</comment>
<gene>
    <name evidence="2" type="ORF">HPP92_010932</name>
</gene>
<feature type="domain" description="AB hydrolase-1" evidence="1">
    <location>
        <begin position="58"/>
        <end position="297"/>
    </location>
</feature>
<dbReference type="SUPFAM" id="SSF53474">
    <property type="entry name" value="alpha/beta-Hydrolases"/>
    <property type="match status" value="1"/>
</dbReference>
<dbReference type="OrthoDB" id="6431331at2759"/>
<dbReference type="InterPro" id="IPR029058">
    <property type="entry name" value="AB_hydrolase_fold"/>
</dbReference>
<proteinExistence type="predicted"/>
<evidence type="ECO:0000259" key="1">
    <source>
        <dbReference type="Pfam" id="PF12697"/>
    </source>
</evidence>
<evidence type="ECO:0000313" key="2">
    <source>
        <dbReference type="EMBL" id="KAG0482848.1"/>
    </source>
</evidence>
<protein>
    <recommendedName>
        <fullName evidence="1">AB hydrolase-1 domain-containing protein</fullName>
    </recommendedName>
</protein>
<dbReference type="PRINTS" id="PR00111">
    <property type="entry name" value="ABHYDROLASE"/>
</dbReference>
<dbReference type="PRINTS" id="PR00412">
    <property type="entry name" value="EPOXHYDRLASE"/>
</dbReference>
<dbReference type="Proteomes" id="UP000639772">
    <property type="component" value="Unassembled WGS sequence"/>
</dbReference>
<evidence type="ECO:0000313" key="3">
    <source>
        <dbReference type="Proteomes" id="UP000639772"/>
    </source>
</evidence>
<dbReference type="PANTHER" id="PTHR43139">
    <property type="entry name" value="SI:DKEY-122A22.2"/>
    <property type="match status" value="1"/>
</dbReference>
<dbReference type="AlphaFoldDB" id="A0A835R3C1"/>
<organism evidence="2 3">
    <name type="scientific">Vanilla planifolia</name>
    <name type="common">Vanilla</name>
    <dbReference type="NCBI Taxonomy" id="51239"/>
    <lineage>
        <taxon>Eukaryota</taxon>
        <taxon>Viridiplantae</taxon>
        <taxon>Streptophyta</taxon>
        <taxon>Embryophyta</taxon>
        <taxon>Tracheophyta</taxon>
        <taxon>Spermatophyta</taxon>
        <taxon>Magnoliopsida</taxon>
        <taxon>Liliopsida</taxon>
        <taxon>Asparagales</taxon>
        <taxon>Orchidaceae</taxon>
        <taxon>Vanilloideae</taxon>
        <taxon>Vanilleae</taxon>
        <taxon>Vanilla</taxon>
    </lineage>
</organism>
<name>A0A835R3C1_VANPL</name>
<dbReference type="InterPro" id="IPR000073">
    <property type="entry name" value="AB_hydrolase_1"/>
</dbReference>